<dbReference type="SMART" id="SM00382">
    <property type="entry name" value="AAA"/>
    <property type="match status" value="1"/>
</dbReference>
<dbReference type="PANTHER" id="PTHR43553">
    <property type="entry name" value="HEAVY METAL TRANSPORTER"/>
    <property type="match status" value="1"/>
</dbReference>
<dbReference type="GO" id="GO:0005524">
    <property type="term" value="F:ATP binding"/>
    <property type="evidence" value="ECO:0007669"/>
    <property type="project" value="UniProtKB-KW"/>
</dbReference>
<organism evidence="10">
    <name type="scientific">bioreactor metagenome</name>
    <dbReference type="NCBI Taxonomy" id="1076179"/>
    <lineage>
        <taxon>unclassified sequences</taxon>
        <taxon>metagenomes</taxon>
        <taxon>ecological metagenomes</taxon>
    </lineage>
</organism>
<dbReference type="InterPro" id="IPR027417">
    <property type="entry name" value="P-loop_NTPase"/>
</dbReference>
<dbReference type="Gene3D" id="3.40.50.300">
    <property type="entry name" value="P-loop containing nucleotide triphosphate hydrolases"/>
    <property type="match status" value="1"/>
</dbReference>
<dbReference type="NCBIfam" id="TIGR01166">
    <property type="entry name" value="cbiO"/>
    <property type="match status" value="1"/>
</dbReference>
<dbReference type="GO" id="GO:0006824">
    <property type="term" value="P:cobalt ion transport"/>
    <property type="evidence" value="ECO:0007669"/>
    <property type="project" value="InterPro"/>
</dbReference>
<gene>
    <name evidence="10" type="primary">btuD_81</name>
    <name evidence="10" type="ORF">SDC9_31779</name>
</gene>
<evidence type="ECO:0000259" key="9">
    <source>
        <dbReference type="PROSITE" id="PS50893"/>
    </source>
</evidence>
<keyword evidence="4" id="KW-1003">Cell membrane</keyword>
<accession>A0A644V440</accession>
<dbReference type="InterPro" id="IPR017871">
    <property type="entry name" value="ABC_transporter-like_CS"/>
</dbReference>
<keyword evidence="6 10" id="KW-0067">ATP-binding</keyword>
<dbReference type="PROSITE" id="PS50893">
    <property type="entry name" value="ABC_TRANSPORTER_2"/>
    <property type="match status" value="1"/>
</dbReference>
<comment type="caution">
    <text evidence="10">The sequence shown here is derived from an EMBL/GenBank/DDBJ whole genome shotgun (WGS) entry which is preliminary data.</text>
</comment>
<comment type="subcellular location">
    <subcellularLocation>
        <location evidence="1">Cell membrane</location>
        <topology evidence="1">Peripheral membrane protein</topology>
    </subcellularLocation>
</comment>
<dbReference type="InterPro" id="IPR005876">
    <property type="entry name" value="Co_trans_ATP-bd"/>
</dbReference>
<dbReference type="PROSITE" id="PS00211">
    <property type="entry name" value="ABC_TRANSPORTER_1"/>
    <property type="match status" value="1"/>
</dbReference>
<evidence type="ECO:0000256" key="3">
    <source>
        <dbReference type="ARBA" id="ARBA00022448"/>
    </source>
</evidence>
<dbReference type="InterPro" id="IPR015856">
    <property type="entry name" value="ABC_transpr_CbiO/EcfA_su"/>
</dbReference>
<name>A0A644V440_9ZZZZ</name>
<comment type="similarity">
    <text evidence="2">Belongs to the ABC transporter superfamily.</text>
</comment>
<sequence>MNDTVLTFEDVRFSYPGRPASLKGISFSVQKGKKVAVVGPNGAGKTTLLLMCNGTLTPENGEIILNGEAISYDRASLRDIRSRVGLVFQNSDSQVFAPSVFADVAFGPVNLHLSEKEVRERVSDSLFAVGLAGYEKRPPHHLSGGEKKRVAIAGVLAMRPDILVADEPTASLDPATAAEIMDLLDELHEDGTTILLSTHDVELAYRWADEVILLADGKVLHQGEPAEVFTNYDLMKTARMTPPILLDLYLELVRRSILVSGIPPKGIPEMTRLVEGSCPVMTGTIYLADTDALTPESAKMMIAAHPEWHTGAMGTKAKKFCHSADISLEYTHGVVDKCLLSVMSGEDTLILTCGGMLDRVELRAAAFEKESGIGVKVIRV</sequence>
<reference evidence="10" key="1">
    <citation type="submission" date="2019-08" db="EMBL/GenBank/DDBJ databases">
        <authorList>
            <person name="Kucharzyk K."/>
            <person name="Murdoch R.W."/>
            <person name="Higgins S."/>
            <person name="Loffler F."/>
        </authorList>
    </citation>
    <scope>NUCLEOTIDE SEQUENCE</scope>
</reference>
<feature type="domain" description="ABC transporter" evidence="9">
    <location>
        <begin position="6"/>
        <end position="241"/>
    </location>
</feature>
<dbReference type="GO" id="GO:0042626">
    <property type="term" value="F:ATPase-coupled transmembrane transporter activity"/>
    <property type="evidence" value="ECO:0007669"/>
    <property type="project" value="TreeGrafter"/>
</dbReference>
<evidence type="ECO:0000313" key="10">
    <source>
        <dbReference type="EMBL" id="MPL85805.1"/>
    </source>
</evidence>
<dbReference type="GO" id="GO:0016887">
    <property type="term" value="F:ATP hydrolysis activity"/>
    <property type="evidence" value="ECO:0007669"/>
    <property type="project" value="InterPro"/>
</dbReference>
<keyword evidence="5" id="KW-0547">Nucleotide-binding</keyword>
<evidence type="ECO:0000256" key="4">
    <source>
        <dbReference type="ARBA" id="ARBA00022475"/>
    </source>
</evidence>
<dbReference type="FunFam" id="3.40.50.300:FF:000224">
    <property type="entry name" value="Energy-coupling factor transporter ATP-binding protein EcfA"/>
    <property type="match status" value="1"/>
</dbReference>
<evidence type="ECO:0000256" key="1">
    <source>
        <dbReference type="ARBA" id="ARBA00004202"/>
    </source>
</evidence>
<proteinExistence type="inferred from homology"/>
<dbReference type="AlphaFoldDB" id="A0A644V440"/>
<keyword evidence="8" id="KW-0472">Membrane</keyword>
<dbReference type="InterPro" id="IPR003439">
    <property type="entry name" value="ABC_transporter-like_ATP-bd"/>
</dbReference>
<dbReference type="SUPFAM" id="SSF52540">
    <property type="entry name" value="P-loop containing nucleoside triphosphate hydrolases"/>
    <property type="match status" value="1"/>
</dbReference>
<evidence type="ECO:0000256" key="8">
    <source>
        <dbReference type="ARBA" id="ARBA00023136"/>
    </source>
</evidence>
<evidence type="ECO:0000256" key="7">
    <source>
        <dbReference type="ARBA" id="ARBA00022967"/>
    </source>
</evidence>
<keyword evidence="7" id="KW-1278">Translocase</keyword>
<evidence type="ECO:0000256" key="2">
    <source>
        <dbReference type="ARBA" id="ARBA00005417"/>
    </source>
</evidence>
<evidence type="ECO:0000256" key="5">
    <source>
        <dbReference type="ARBA" id="ARBA00022741"/>
    </source>
</evidence>
<dbReference type="PANTHER" id="PTHR43553:SF24">
    <property type="entry name" value="ENERGY-COUPLING FACTOR TRANSPORTER ATP-BINDING PROTEIN ECFA1"/>
    <property type="match status" value="1"/>
</dbReference>
<dbReference type="GO" id="GO:0043190">
    <property type="term" value="C:ATP-binding cassette (ABC) transporter complex"/>
    <property type="evidence" value="ECO:0007669"/>
    <property type="project" value="TreeGrafter"/>
</dbReference>
<dbReference type="CDD" id="cd03225">
    <property type="entry name" value="ABC_cobalt_CbiO_domain1"/>
    <property type="match status" value="1"/>
</dbReference>
<dbReference type="InterPro" id="IPR050095">
    <property type="entry name" value="ECF_ABC_transporter_ATP-bd"/>
</dbReference>
<dbReference type="EMBL" id="VSSQ01000211">
    <property type="protein sequence ID" value="MPL85805.1"/>
    <property type="molecule type" value="Genomic_DNA"/>
</dbReference>
<dbReference type="Pfam" id="PF00005">
    <property type="entry name" value="ABC_tran"/>
    <property type="match status" value="1"/>
</dbReference>
<keyword evidence="3" id="KW-0813">Transport</keyword>
<protein>
    <submittedName>
        <fullName evidence="10">Vitamin B12 import ATP-binding protein BtuD</fullName>
    </submittedName>
</protein>
<dbReference type="InterPro" id="IPR003593">
    <property type="entry name" value="AAA+_ATPase"/>
</dbReference>
<evidence type="ECO:0000256" key="6">
    <source>
        <dbReference type="ARBA" id="ARBA00022840"/>
    </source>
</evidence>